<reference evidence="2" key="1">
    <citation type="journal article" date="2019" name="Int. J. Syst. Evol. Microbiol.">
        <title>The Global Catalogue of Microorganisms (GCM) 10K type strain sequencing project: providing services to taxonomists for standard genome sequencing and annotation.</title>
        <authorList>
            <consortium name="The Broad Institute Genomics Platform"/>
            <consortium name="The Broad Institute Genome Sequencing Center for Infectious Disease"/>
            <person name="Wu L."/>
            <person name="Ma J."/>
        </authorList>
    </citation>
    <scope>NUCLEOTIDE SEQUENCE [LARGE SCALE GENOMIC DNA]</scope>
    <source>
        <strain evidence="2">JCM 17138</strain>
    </source>
</reference>
<comment type="caution">
    <text evidence="1">The sequence shown here is derived from an EMBL/GenBank/DDBJ whole genome shotgun (WGS) entry which is preliminary data.</text>
</comment>
<accession>A0ABP7J087</accession>
<dbReference type="RefSeq" id="WP_275776996.1">
    <property type="nucleotide sequence ID" value="NZ_BAABDE010000029.1"/>
</dbReference>
<evidence type="ECO:0000313" key="2">
    <source>
        <dbReference type="Proteomes" id="UP001501009"/>
    </source>
</evidence>
<dbReference type="Proteomes" id="UP001501009">
    <property type="component" value="Unassembled WGS sequence"/>
</dbReference>
<dbReference type="EMBL" id="BAABDE010000029">
    <property type="protein sequence ID" value="GAA3830508.1"/>
    <property type="molecule type" value="Genomic_DNA"/>
</dbReference>
<organism evidence="1 2">
    <name type="scientific">Streptomyces coacervatus</name>
    <dbReference type="NCBI Taxonomy" id="647381"/>
    <lineage>
        <taxon>Bacteria</taxon>
        <taxon>Bacillati</taxon>
        <taxon>Actinomycetota</taxon>
        <taxon>Actinomycetes</taxon>
        <taxon>Kitasatosporales</taxon>
        <taxon>Streptomycetaceae</taxon>
        <taxon>Streptomyces</taxon>
    </lineage>
</organism>
<name>A0ABP7J087_9ACTN</name>
<proteinExistence type="predicted"/>
<evidence type="ECO:0000313" key="1">
    <source>
        <dbReference type="EMBL" id="GAA3830508.1"/>
    </source>
</evidence>
<gene>
    <name evidence="1" type="ORF">GCM10022403_074630</name>
</gene>
<keyword evidence="2" id="KW-1185">Reference proteome</keyword>
<sequence length="115" mass="12601">MSMEFIIGELLEEGLDDWVPIDRLIGLAQETAEQSGRDFRVVAVEVLTELLSGGLMAVGDLGRSGFEAWSGSPEALVRRVVAMLDGFDWRPQGGACWLADTRHGTSEEPRQRVSP</sequence>
<protein>
    <submittedName>
        <fullName evidence="1">Uncharacterized protein</fullName>
    </submittedName>
</protein>